<dbReference type="EMBL" id="CAJFDI010000004">
    <property type="protein sequence ID" value="CAD5227134.1"/>
    <property type="molecule type" value="Genomic_DNA"/>
</dbReference>
<evidence type="ECO:0000313" key="7">
    <source>
        <dbReference type="Proteomes" id="UP000659654"/>
    </source>
</evidence>
<protein>
    <submittedName>
        <fullName evidence="4">(pine wood nematode) hypothetical protein</fullName>
    </submittedName>
    <submittedName>
        <fullName evidence="8">SAS-6_N domain-containing protein</fullName>
    </submittedName>
</protein>
<dbReference type="AlphaFoldDB" id="A0A1I7S4E6"/>
<evidence type="ECO:0000313" key="4">
    <source>
        <dbReference type="EMBL" id="CAD5227134.1"/>
    </source>
</evidence>
<keyword evidence="7" id="KW-1185">Reference proteome</keyword>
<dbReference type="InterPro" id="IPR038558">
    <property type="entry name" value="SAS-6_N_sf"/>
</dbReference>
<feature type="domain" description="Spindle assembly abnormal protein 6 N-terminal" evidence="3">
    <location>
        <begin position="4"/>
        <end position="136"/>
    </location>
</feature>
<dbReference type="Proteomes" id="UP000582659">
    <property type="component" value="Unassembled WGS sequence"/>
</dbReference>
<evidence type="ECO:0000313" key="5">
    <source>
        <dbReference type="EMBL" id="CAG9117012.1"/>
    </source>
</evidence>
<proteinExistence type="predicted"/>
<dbReference type="OrthoDB" id="49058at2759"/>
<dbReference type="Proteomes" id="UP000095284">
    <property type="component" value="Unplaced"/>
</dbReference>
<feature type="coiled-coil region" evidence="1">
    <location>
        <begin position="157"/>
        <end position="345"/>
    </location>
</feature>
<reference evidence="8" key="1">
    <citation type="submission" date="2016-11" db="UniProtKB">
        <authorList>
            <consortium name="WormBaseParasite"/>
        </authorList>
    </citation>
    <scope>IDENTIFICATION</scope>
</reference>
<evidence type="ECO:0000313" key="8">
    <source>
        <dbReference type="WBParaSite" id="BXY_0787900.1"/>
    </source>
</evidence>
<dbReference type="WBParaSite" id="BXY_0787900.1">
    <property type="protein sequence ID" value="BXY_0787900.1"/>
    <property type="gene ID" value="BXY_0787900"/>
</dbReference>
<reference evidence="5" key="2">
    <citation type="submission" date="2020-08" db="EMBL/GenBank/DDBJ databases">
        <authorList>
            <person name="Kikuchi T."/>
        </authorList>
    </citation>
    <scope>NUCLEOTIDE SEQUENCE</scope>
    <source>
        <strain evidence="4">Ka4C1</strain>
    </source>
</reference>
<keyword evidence="1" id="KW-0175">Coiled coil</keyword>
<dbReference type="Gene3D" id="2.170.210.20">
    <property type="entry name" value="Spindle assembly abnormal protein 6, N-terminal domain"/>
    <property type="match status" value="1"/>
</dbReference>
<organism evidence="6 8">
    <name type="scientific">Bursaphelenchus xylophilus</name>
    <name type="common">Pinewood nematode worm</name>
    <name type="synonym">Aphelenchoides xylophilus</name>
    <dbReference type="NCBI Taxonomy" id="6326"/>
    <lineage>
        <taxon>Eukaryota</taxon>
        <taxon>Metazoa</taxon>
        <taxon>Ecdysozoa</taxon>
        <taxon>Nematoda</taxon>
        <taxon>Chromadorea</taxon>
        <taxon>Rhabditida</taxon>
        <taxon>Tylenchina</taxon>
        <taxon>Tylenchomorpha</taxon>
        <taxon>Aphelenchoidea</taxon>
        <taxon>Aphelenchoididae</taxon>
        <taxon>Bursaphelenchus</taxon>
    </lineage>
</organism>
<gene>
    <name evidence="4" type="ORF">BXYJ_LOCUS9679</name>
</gene>
<name>A0A1I7S4E6_BURXY</name>
<evidence type="ECO:0000256" key="2">
    <source>
        <dbReference type="SAM" id="MobiDB-lite"/>
    </source>
</evidence>
<evidence type="ECO:0000256" key="1">
    <source>
        <dbReference type="SAM" id="Coils"/>
    </source>
</evidence>
<accession>A0A1I7S4E6</accession>
<evidence type="ECO:0000259" key="3">
    <source>
        <dbReference type="Pfam" id="PF16531"/>
    </source>
</evidence>
<dbReference type="Proteomes" id="UP000659654">
    <property type="component" value="Unassembled WGS sequence"/>
</dbReference>
<dbReference type="Gene3D" id="1.10.287.1490">
    <property type="match status" value="1"/>
</dbReference>
<sequence length="422" mass="48517">MTVLFDQEVRIQHHNNQIGPSTSILTQKVHRIRVETVEGQRETMLTIELSDPNDDSFLCKRRITAVDFSQMKTEQGLDKHLKFDGFGSVIVDLLNEALDREVVLEIAHCSVDNDTRYCRLDFVRKVSCRRVTDLAVKLPIVTGTELIEHLLSNNRILKDKQRRLDQLVFTLENERDDMKKQLESEAERSSQLQENVDELQAKTSDLEHEVTILRTDVEMAQGERDRSNAALDEQSEEMLDLKAELESLEDEIDRLQSRLRHLEPLVQENKDLKAEIKEARRMIKQFHEINKENTARLERRIVENGTLIKTNSDQEKEIQFLKKQIKDLNEENDELRIRARQAEAALGLEDRPTKILANNMAKENIAKEVAKGVDVAAAFKPLPAFKAILHSDSPKPTKLGQIARNSATLRHKKPSDGTTKNR</sequence>
<dbReference type="EMBL" id="CAJFCV020000004">
    <property type="protein sequence ID" value="CAG9117012.1"/>
    <property type="molecule type" value="Genomic_DNA"/>
</dbReference>
<evidence type="ECO:0000313" key="6">
    <source>
        <dbReference type="Proteomes" id="UP000095284"/>
    </source>
</evidence>
<dbReference type="SUPFAM" id="SSF161270">
    <property type="entry name" value="PspA lactotransferrin-binding region"/>
    <property type="match status" value="1"/>
</dbReference>
<dbReference type="Pfam" id="PF16531">
    <property type="entry name" value="SAS-6_N"/>
    <property type="match status" value="1"/>
</dbReference>
<feature type="region of interest" description="Disordered" evidence="2">
    <location>
        <begin position="390"/>
        <end position="422"/>
    </location>
</feature>
<dbReference type="InterPro" id="IPR032396">
    <property type="entry name" value="SAS-6_N"/>
</dbReference>